<comment type="caution">
    <text evidence="2">The sequence shown here is derived from an EMBL/GenBank/DDBJ whole genome shotgun (WGS) entry which is preliminary data.</text>
</comment>
<dbReference type="InterPro" id="IPR052709">
    <property type="entry name" value="Transposase-MT_Hybrid"/>
</dbReference>
<organism evidence="2 3">
    <name type="scientific">Araneus ventricosus</name>
    <name type="common">Orbweaver spider</name>
    <name type="synonym">Epeira ventricosa</name>
    <dbReference type="NCBI Taxonomy" id="182803"/>
    <lineage>
        <taxon>Eukaryota</taxon>
        <taxon>Metazoa</taxon>
        <taxon>Ecdysozoa</taxon>
        <taxon>Arthropoda</taxon>
        <taxon>Chelicerata</taxon>
        <taxon>Arachnida</taxon>
        <taxon>Araneae</taxon>
        <taxon>Araneomorphae</taxon>
        <taxon>Entelegynae</taxon>
        <taxon>Araneoidea</taxon>
        <taxon>Araneidae</taxon>
        <taxon>Araneus</taxon>
    </lineage>
</organism>
<dbReference type="GO" id="GO:0003676">
    <property type="term" value="F:nucleic acid binding"/>
    <property type="evidence" value="ECO:0007669"/>
    <property type="project" value="InterPro"/>
</dbReference>
<keyword evidence="3" id="KW-1185">Reference proteome</keyword>
<protein>
    <recommendedName>
        <fullName evidence="1">Mos1 transposase HTH domain-containing protein</fullName>
    </recommendedName>
</protein>
<name>A0A4Y2R729_ARAVE</name>
<gene>
    <name evidence="2" type="ORF">AVEN_21391_1</name>
</gene>
<dbReference type="Pfam" id="PF17906">
    <property type="entry name" value="HTH_48"/>
    <property type="match status" value="1"/>
</dbReference>
<proteinExistence type="predicted"/>
<dbReference type="PANTHER" id="PTHR46060">
    <property type="entry name" value="MARINER MOS1 TRANSPOSASE-LIKE PROTEIN"/>
    <property type="match status" value="1"/>
</dbReference>
<reference evidence="2 3" key="1">
    <citation type="journal article" date="2019" name="Sci. Rep.">
        <title>Orb-weaving spider Araneus ventricosus genome elucidates the spidroin gene catalogue.</title>
        <authorList>
            <person name="Kono N."/>
            <person name="Nakamura H."/>
            <person name="Ohtoshi R."/>
            <person name="Moran D.A.P."/>
            <person name="Shinohara A."/>
            <person name="Yoshida Y."/>
            <person name="Fujiwara M."/>
            <person name="Mori M."/>
            <person name="Tomita M."/>
            <person name="Arakawa K."/>
        </authorList>
    </citation>
    <scope>NUCLEOTIDE SEQUENCE [LARGE SCALE GENOMIC DNA]</scope>
</reference>
<dbReference type="Gene3D" id="3.30.420.10">
    <property type="entry name" value="Ribonuclease H-like superfamily/Ribonuclease H"/>
    <property type="match status" value="1"/>
</dbReference>
<dbReference type="PANTHER" id="PTHR46060:SF1">
    <property type="entry name" value="MARINER MOS1 TRANSPOSASE-LIKE PROTEIN"/>
    <property type="match status" value="1"/>
</dbReference>
<dbReference type="InterPro" id="IPR036397">
    <property type="entry name" value="RNaseH_sf"/>
</dbReference>
<dbReference type="InterPro" id="IPR041426">
    <property type="entry name" value="Mos1_HTH"/>
</dbReference>
<evidence type="ECO:0000313" key="3">
    <source>
        <dbReference type="Proteomes" id="UP000499080"/>
    </source>
</evidence>
<evidence type="ECO:0000259" key="1">
    <source>
        <dbReference type="Pfam" id="PF17906"/>
    </source>
</evidence>
<dbReference type="AlphaFoldDB" id="A0A4Y2R729"/>
<evidence type="ECO:0000313" key="2">
    <source>
        <dbReference type="EMBL" id="GBN71290.1"/>
    </source>
</evidence>
<dbReference type="OrthoDB" id="6567659at2759"/>
<dbReference type="Proteomes" id="UP000499080">
    <property type="component" value="Unassembled WGS sequence"/>
</dbReference>
<sequence length="111" mass="12977">MKQRVNLKFLYKLGKSAGESHAMLKQVYEDDTMSLKTVYCEVLKRLLARIPRVRAHLKQPGSWFLLHDNARPHTTTLVKRFLAQHGVTKLSHPPYPPDLSPPYFSLNFKWF</sequence>
<feature type="domain" description="Mos1 transposase HTH" evidence="1">
    <location>
        <begin position="4"/>
        <end position="39"/>
    </location>
</feature>
<accession>A0A4Y2R729</accession>
<dbReference type="EMBL" id="BGPR01015955">
    <property type="protein sequence ID" value="GBN71290.1"/>
    <property type="molecule type" value="Genomic_DNA"/>
</dbReference>